<dbReference type="KEGG" id="ure:UREG_01156"/>
<dbReference type="HOGENOM" id="CLU_1373124_0_0_1"/>
<evidence type="ECO:0000313" key="3">
    <source>
        <dbReference type="Proteomes" id="UP000002058"/>
    </source>
</evidence>
<dbReference type="EMBL" id="CH476615">
    <property type="protein sequence ID" value="EEP76307.1"/>
    <property type="molecule type" value="Genomic_DNA"/>
</dbReference>
<protein>
    <submittedName>
        <fullName evidence="2">Uncharacterized protein</fullName>
    </submittedName>
</protein>
<dbReference type="VEuPathDB" id="FungiDB:UREG_01156"/>
<evidence type="ECO:0000313" key="2">
    <source>
        <dbReference type="EMBL" id="EEP76307.1"/>
    </source>
</evidence>
<dbReference type="InParanoid" id="C4JGG5"/>
<evidence type="ECO:0000256" key="1">
    <source>
        <dbReference type="SAM" id="Phobius"/>
    </source>
</evidence>
<keyword evidence="3" id="KW-1185">Reference proteome</keyword>
<gene>
    <name evidence="2" type="ORF">UREG_01156</name>
</gene>
<dbReference type="AlphaFoldDB" id="C4JGG5"/>
<organism evidence="2 3">
    <name type="scientific">Uncinocarpus reesii (strain UAMH 1704)</name>
    <dbReference type="NCBI Taxonomy" id="336963"/>
    <lineage>
        <taxon>Eukaryota</taxon>
        <taxon>Fungi</taxon>
        <taxon>Dikarya</taxon>
        <taxon>Ascomycota</taxon>
        <taxon>Pezizomycotina</taxon>
        <taxon>Eurotiomycetes</taxon>
        <taxon>Eurotiomycetidae</taxon>
        <taxon>Onygenales</taxon>
        <taxon>Onygenaceae</taxon>
        <taxon>Uncinocarpus</taxon>
    </lineage>
</organism>
<keyword evidence="1" id="KW-0812">Transmembrane</keyword>
<dbReference type="RefSeq" id="XP_002541640.1">
    <property type="nucleotide sequence ID" value="XM_002541594.1"/>
</dbReference>
<keyword evidence="1" id="KW-0472">Membrane</keyword>
<feature type="transmembrane region" description="Helical" evidence="1">
    <location>
        <begin position="27"/>
        <end position="47"/>
    </location>
</feature>
<proteinExistence type="predicted"/>
<dbReference type="GeneID" id="8440409"/>
<accession>C4JGG5</accession>
<keyword evidence="1" id="KW-1133">Transmembrane helix</keyword>
<dbReference type="Proteomes" id="UP000002058">
    <property type="component" value="Unassembled WGS sequence"/>
</dbReference>
<reference evidence="3" key="1">
    <citation type="journal article" date="2009" name="Genome Res.">
        <title>Comparative genomic analyses of the human fungal pathogens Coccidioides and their relatives.</title>
        <authorList>
            <person name="Sharpton T.J."/>
            <person name="Stajich J.E."/>
            <person name="Rounsley S.D."/>
            <person name="Gardner M.J."/>
            <person name="Wortman J.R."/>
            <person name="Jordar V.S."/>
            <person name="Maiti R."/>
            <person name="Kodira C.D."/>
            <person name="Neafsey D.E."/>
            <person name="Zeng Q."/>
            <person name="Hung C.-Y."/>
            <person name="McMahan C."/>
            <person name="Muszewska A."/>
            <person name="Grynberg M."/>
            <person name="Mandel M.A."/>
            <person name="Kellner E.M."/>
            <person name="Barker B.M."/>
            <person name="Galgiani J.N."/>
            <person name="Orbach M.J."/>
            <person name="Kirkland T.N."/>
            <person name="Cole G.T."/>
            <person name="Henn M.R."/>
            <person name="Birren B.W."/>
            <person name="Taylor J.W."/>
        </authorList>
    </citation>
    <scope>NUCLEOTIDE SEQUENCE [LARGE SCALE GENOMIC DNA]</scope>
    <source>
        <strain evidence="3">UAMH 1704</strain>
    </source>
</reference>
<sequence length="199" mass="22016">MCDCKTDDSEHKLTKFKLMTNSLVKEMYITNLCQLAAGLLNIIKKIITVSASLLFSVTAAAAPLSLLSMNALLVLQKEQKDLLKTILQTFVRKRKIESPTVSLSAKSAHLILLLQMTPTPVPHVLFGGVSSAAPDSSQVFETLWKTTEQISLPPLQFFMSVMPLSSLPTPAKSLVDFKSILADKEMKEVQKEHDFILKN</sequence>
<feature type="transmembrane region" description="Helical" evidence="1">
    <location>
        <begin position="53"/>
        <end position="75"/>
    </location>
</feature>
<name>C4JGG5_UNCRE</name>